<evidence type="ECO:0000313" key="1">
    <source>
        <dbReference type="EMBL" id="PUA33010.1"/>
    </source>
</evidence>
<sequence>MLAADLIQAACFDGMDLKAWSSRDPKDNTRGLRDPEARVGRALKASVWAIETYSYLTWRAYHWGMLRIQQR</sequence>
<dbReference type="Proteomes" id="UP000244066">
    <property type="component" value="Unassembled WGS sequence"/>
</dbReference>
<evidence type="ECO:0000313" key="2">
    <source>
        <dbReference type="Proteomes" id="UP000244066"/>
    </source>
</evidence>
<proteinExistence type="predicted"/>
<accession>A0A2R7Y660</accession>
<gene>
    <name evidence="1" type="ORF">B9J98_02730</name>
</gene>
<reference evidence="1 2" key="1">
    <citation type="submission" date="2017-04" db="EMBL/GenBank/DDBJ databases">
        <title>Draft Aigarchaeota genome from a New Zealand hot spring.</title>
        <authorList>
            <person name="Reysenbach A.-L."/>
            <person name="Donaho J.A."/>
            <person name="Gerhart J."/>
            <person name="Kelley J.F."/>
            <person name="Kouba K."/>
            <person name="Podar M."/>
            <person name="Stott M."/>
        </authorList>
    </citation>
    <scope>NUCLEOTIDE SEQUENCE [LARGE SCALE GENOMIC DNA]</scope>
    <source>
        <strain evidence="1">NZ13_MG1</strain>
    </source>
</reference>
<comment type="caution">
    <text evidence="1">The sequence shown here is derived from an EMBL/GenBank/DDBJ whole genome shotgun (WGS) entry which is preliminary data.</text>
</comment>
<dbReference type="EMBL" id="NDWU01000005">
    <property type="protein sequence ID" value="PUA33010.1"/>
    <property type="molecule type" value="Genomic_DNA"/>
</dbReference>
<protein>
    <submittedName>
        <fullName evidence="1">Uncharacterized protein</fullName>
    </submittedName>
</protein>
<organism evidence="1 2">
    <name type="scientific">Candidatus Terraquivivens tikiterensis</name>
    <dbReference type="NCBI Taxonomy" id="1980982"/>
    <lineage>
        <taxon>Archaea</taxon>
        <taxon>Nitrososphaerota</taxon>
        <taxon>Candidatus Wolframiiraptoraceae</taxon>
        <taxon>Candidatus Terraquivivens</taxon>
    </lineage>
</organism>
<dbReference type="AlphaFoldDB" id="A0A2R7Y660"/>
<name>A0A2R7Y660_9ARCH</name>